<name>A0A562QCK4_9BACI</name>
<dbReference type="AlphaFoldDB" id="A0A562QCK4"/>
<dbReference type="OrthoDB" id="9761531at2"/>
<dbReference type="PANTHER" id="PTHR23131:SF4">
    <property type="entry name" value="METALLO-BETA-LACTAMASE SUPERFAMILY POTEIN"/>
    <property type="match status" value="1"/>
</dbReference>
<keyword evidence="3" id="KW-1185">Reference proteome</keyword>
<accession>A0A562QCK4</accession>
<proteinExistence type="predicted"/>
<gene>
    <name evidence="2" type="ORF">IQ10_02995</name>
</gene>
<dbReference type="InterPro" id="IPR050662">
    <property type="entry name" value="Sec-metab_biosynth-thioest"/>
</dbReference>
<keyword evidence="2" id="KW-0378">Hydrolase</keyword>
<dbReference type="InterPro" id="IPR001279">
    <property type="entry name" value="Metallo-B-lactamas"/>
</dbReference>
<dbReference type="SMART" id="SM00849">
    <property type="entry name" value="Lactamase_B"/>
    <property type="match status" value="1"/>
</dbReference>
<dbReference type="Gene3D" id="3.60.15.10">
    <property type="entry name" value="Ribonuclease Z/Hydroxyacylglutathione hydrolase-like"/>
    <property type="match status" value="1"/>
</dbReference>
<organism evidence="2 3">
    <name type="scientific">Halalkalibacter nanhaiisediminis</name>
    <dbReference type="NCBI Taxonomy" id="688079"/>
    <lineage>
        <taxon>Bacteria</taxon>
        <taxon>Bacillati</taxon>
        <taxon>Bacillota</taxon>
        <taxon>Bacilli</taxon>
        <taxon>Bacillales</taxon>
        <taxon>Bacillaceae</taxon>
        <taxon>Halalkalibacter</taxon>
    </lineage>
</organism>
<reference evidence="2 3" key="1">
    <citation type="journal article" date="2015" name="Stand. Genomic Sci.">
        <title>Genomic Encyclopedia of Bacterial and Archaeal Type Strains, Phase III: the genomes of soil and plant-associated and newly described type strains.</title>
        <authorList>
            <person name="Whitman W.B."/>
            <person name="Woyke T."/>
            <person name="Klenk H.P."/>
            <person name="Zhou Y."/>
            <person name="Lilburn T.G."/>
            <person name="Beck B.J."/>
            <person name="De Vos P."/>
            <person name="Vandamme P."/>
            <person name="Eisen J.A."/>
            <person name="Garrity G."/>
            <person name="Hugenholtz P."/>
            <person name="Kyrpides N.C."/>
        </authorList>
    </citation>
    <scope>NUCLEOTIDE SEQUENCE [LARGE SCALE GENOMIC DNA]</scope>
    <source>
        <strain evidence="2 3">CGMCC 1.10116</strain>
    </source>
</reference>
<comment type="caution">
    <text evidence="2">The sequence shown here is derived from an EMBL/GenBank/DDBJ whole genome shotgun (WGS) entry which is preliminary data.</text>
</comment>
<dbReference type="InterPro" id="IPR036866">
    <property type="entry name" value="RibonucZ/Hydroxyglut_hydro"/>
</dbReference>
<evidence type="ECO:0000313" key="3">
    <source>
        <dbReference type="Proteomes" id="UP000315711"/>
    </source>
</evidence>
<dbReference type="SUPFAM" id="SSF56281">
    <property type="entry name" value="Metallo-hydrolase/oxidoreductase"/>
    <property type="match status" value="1"/>
</dbReference>
<feature type="domain" description="Metallo-beta-lactamase" evidence="1">
    <location>
        <begin position="21"/>
        <end position="234"/>
    </location>
</feature>
<dbReference type="GO" id="GO:0016787">
    <property type="term" value="F:hydrolase activity"/>
    <property type="evidence" value="ECO:0007669"/>
    <property type="project" value="UniProtKB-KW"/>
</dbReference>
<dbReference type="Pfam" id="PF00753">
    <property type="entry name" value="Lactamase_B"/>
    <property type="match status" value="1"/>
</dbReference>
<dbReference type="EMBL" id="VLKZ01000009">
    <property type="protein sequence ID" value="TWI54443.1"/>
    <property type="molecule type" value="Genomic_DNA"/>
</dbReference>
<dbReference type="PANTHER" id="PTHR23131">
    <property type="entry name" value="ENDORIBONUCLEASE LACTB2"/>
    <property type="match status" value="1"/>
</dbReference>
<dbReference type="Proteomes" id="UP000315711">
    <property type="component" value="Unassembled WGS sequence"/>
</dbReference>
<protein>
    <submittedName>
        <fullName evidence="2">Glyoxylase-like metal-dependent hydrolase (Beta-lactamase superfamily II)</fullName>
    </submittedName>
</protein>
<evidence type="ECO:0000313" key="2">
    <source>
        <dbReference type="EMBL" id="TWI54443.1"/>
    </source>
</evidence>
<evidence type="ECO:0000259" key="1">
    <source>
        <dbReference type="SMART" id="SM00849"/>
    </source>
</evidence>
<sequence length="320" mass="36354">MGVKTETIHQLTIPTPFPVGPVHAYLIEGEMVTLVDTGPLTEEGKCSLVEQLKKLGYQMKDIEQVILTHHHPDHVGLAGLFQEHSTLIGHRYLRPWLLKDPTFFKKYEVFFGQFYQRHGMEEAVLEKMKKTSKSYMSFVEKTDIHITVNHGDQVPGLSGWKVMEVPGHAQDHIMIVREQDQVAIGADVLLATISSNALLEAPMEGTVRPKTLLQYRRSLQLLKDEGISTLMPGHGTLIKDVGTLVDQRLEAHDKRALAIKKILSDRKMSANDISFELFKEKHIKQPELTFSETFGHLDLLVERQEVIVEEVDGLIYFKNE</sequence>